<dbReference type="SMART" id="SM00612">
    <property type="entry name" value="Kelch"/>
    <property type="match status" value="4"/>
</dbReference>
<dbReference type="InterPro" id="IPR000210">
    <property type="entry name" value="BTB/POZ_dom"/>
</dbReference>
<dbReference type="SMART" id="SM00225">
    <property type="entry name" value="BTB"/>
    <property type="match status" value="1"/>
</dbReference>
<dbReference type="Gene3D" id="2.120.10.80">
    <property type="entry name" value="Kelch-type beta propeller"/>
    <property type="match status" value="1"/>
</dbReference>
<evidence type="ECO:0000259" key="3">
    <source>
        <dbReference type="PROSITE" id="PS50097"/>
    </source>
</evidence>
<dbReference type="PIRSF" id="PIRSF037037">
    <property type="entry name" value="Kelch-like_protein_gigaxonin"/>
    <property type="match status" value="1"/>
</dbReference>
<dbReference type="InterPro" id="IPR011705">
    <property type="entry name" value="BACK"/>
</dbReference>
<sequence>VHRALLAATSDYFQVMFKGVMAESKQDTVDLKGVTADGLQQVIEFIYSGEMTLSDENLTEVINTASHLQIASAIDVCSSYIKSLLTFDNYEEFMSIADTYCLESVIIHWEKMIHERFLEFSNKQAFLKMDGDKLAYHLSQDSLRISSEFQLFLCVIKWLRHVPSRINTDAVKCLSSLRFGLMSEQELALVRDNDAIKRCPVSQQLIAKGYSYHMDCRKGHPVIDEHCRVRADKAAVVMVHLGTSHMPFQITAFNSSTKSFHCLFSDVNGIRDCRVASVDNFAYVCRVIDFGGGTLMSSLFRFDPRHLVGQELRPMRKLRLEFACVAHGRCLFVFGGTTEQFAILDAVECYNVQSNTWEDLNALSTPTHSLAAVSHGSKIYLSGGVSGQDRTTVATFFSYDPASQSYEVKPSMFYSRRLHDMIACKTKIFALGGITRQGIPLYGQIPIESFDMPTNQWTMLSSTLGGRSVGHYLVHDDGHILSLGHEHHIATEDEMWLYRPDTDSWAKYAKAPQRMSLNSAISTHLYVNFFHEKVASKLMKEK</sequence>
<keyword evidence="1" id="KW-0880">Kelch repeat</keyword>
<dbReference type="SMART" id="SM00875">
    <property type="entry name" value="BACK"/>
    <property type="match status" value="1"/>
</dbReference>
<keyword evidence="5" id="KW-1185">Reference proteome</keyword>
<dbReference type="PANTHER" id="PTHR45632:SF3">
    <property type="entry name" value="KELCH-LIKE PROTEIN 32"/>
    <property type="match status" value="1"/>
</dbReference>
<gene>
    <name evidence="4" type="ORF">CUNI_LOCUS13529</name>
</gene>
<dbReference type="Gene3D" id="3.30.710.10">
    <property type="entry name" value="Potassium Channel Kv1.1, Chain A"/>
    <property type="match status" value="1"/>
</dbReference>
<dbReference type="Proteomes" id="UP000678393">
    <property type="component" value="Unassembled WGS sequence"/>
</dbReference>
<dbReference type="Pfam" id="PF07707">
    <property type="entry name" value="BACK"/>
    <property type="match status" value="1"/>
</dbReference>
<evidence type="ECO:0000256" key="2">
    <source>
        <dbReference type="ARBA" id="ARBA00022737"/>
    </source>
</evidence>
<reference evidence="4" key="1">
    <citation type="submission" date="2021-04" db="EMBL/GenBank/DDBJ databases">
        <authorList>
            <consortium name="Molecular Ecology Group"/>
        </authorList>
    </citation>
    <scope>NUCLEOTIDE SEQUENCE</scope>
</reference>
<dbReference type="InterPro" id="IPR006652">
    <property type="entry name" value="Kelch_1"/>
</dbReference>
<feature type="non-terminal residue" evidence="4">
    <location>
        <position position="542"/>
    </location>
</feature>
<name>A0A8S3ZMZ1_9EUPU</name>
<evidence type="ECO:0000313" key="5">
    <source>
        <dbReference type="Proteomes" id="UP000678393"/>
    </source>
</evidence>
<proteinExistence type="predicted"/>
<organism evidence="4 5">
    <name type="scientific">Candidula unifasciata</name>
    <dbReference type="NCBI Taxonomy" id="100452"/>
    <lineage>
        <taxon>Eukaryota</taxon>
        <taxon>Metazoa</taxon>
        <taxon>Spiralia</taxon>
        <taxon>Lophotrochozoa</taxon>
        <taxon>Mollusca</taxon>
        <taxon>Gastropoda</taxon>
        <taxon>Heterobranchia</taxon>
        <taxon>Euthyneura</taxon>
        <taxon>Panpulmonata</taxon>
        <taxon>Eupulmonata</taxon>
        <taxon>Stylommatophora</taxon>
        <taxon>Helicina</taxon>
        <taxon>Helicoidea</taxon>
        <taxon>Geomitridae</taxon>
        <taxon>Candidula</taxon>
    </lineage>
</organism>
<dbReference type="PROSITE" id="PS50097">
    <property type="entry name" value="BTB"/>
    <property type="match status" value="1"/>
</dbReference>
<evidence type="ECO:0000256" key="1">
    <source>
        <dbReference type="ARBA" id="ARBA00022441"/>
    </source>
</evidence>
<dbReference type="Pfam" id="PF00651">
    <property type="entry name" value="BTB"/>
    <property type="match status" value="1"/>
</dbReference>
<dbReference type="OrthoDB" id="1925334at2759"/>
<dbReference type="PANTHER" id="PTHR45632">
    <property type="entry name" value="LD33804P"/>
    <property type="match status" value="1"/>
</dbReference>
<accession>A0A8S3ZMZ1</accession>
<comment type="caution">
    <text evidence="4">The sequence shown here is derived from an EMBL/GenBank/DDBJ whole genome shotgun (WGS) entry which is preliminary data.</text>
</comment>
<dbReference type="SUPFAM" id="SSF117281">
    <property type="entry name" value="Kelch motif"/>
    <property type="match status" value="1"/>
</dbReference>
<dbReference type="AlphaFoldDB" id="A0A8S3ZMZ1"/>
<dbReference type="SUPFAM" id="SSF54695">
    <property type="entry name" value="POZ domain"/>
    <property type="match status" value="1"/>
</dbReference>
<dbReference type="EMBL" id="CAJHNH020002877">
    <property type="protein sequence ID" value="CAG5127971.1"/>
    <property type="molecule type" value="Genomic_DNA"/>
</dbReference>
<dbReference type="Pfam" id="PF24681">
    <property type="entry name" value="Kelch_KLHDC2_KLHL20_DRC7"/>
    <property type="match status" value="1"/>
</dbReference>
<dbReference type="Gene3D" id="1.25.40.420">
    <property type="match status" value="1"/>
</dbReference>
<evidence type="ECO:0000313" key="4">
    <source>
        <dbReference type="EMBL" id="CAG5127971.1"/>
    </source>
</evidence>
<feature type="domain" description="BTB" evidence="3">
    <location>
        <begin position="1"/>
        <end position="55"/>
    </location>
</feature>
<dbReference type="InterPro" id="IPR011333">
    <property type="entry name" value="SKP1/BTB/POZ_sf"/>
</dbReference>
<keyword evidence="2" id="KW-0677">Repeat</keyword>
<protein>
    <recommendedName>
        <fullName evidence="3">BTB domain-containing protein</fullName>
    </recommendedName>
</protein>
<dbReference type="InterPro" id="IPR017096">
    <property type="entry name" value="BTB-kelch_protein"/>
</dbReference>
<dbReference type="InterPro" id="IPR015915">
    <property type="entry name" value="Kelch-typ_b-propeller"/>
</dbReference>